<name>A0A7C9FZM0_9BACT</name>
<sequence length="347" mass="39371">MRYFYSLSFLLLSLVFNSCVEEVQLPPRSVESRLVVEGLVTNEAPPYSIKLTYTGVYNSLLYGQQEIPVNGAAVSITEVGGRTVQLQQDPITPFFYWQRDPTFVGTVGKSYQLTVELTDGTRYVSDPEPLHEVPPIDRLYAEYRPRPNDDFSNPDQYEVLLDTQDPDTPGNFYRWSGYGYVPRFSTGEPRGFAGKCCQYCFYPIYGSGSDVQSDALINGKAISRRPVHASPIYYPGQHFIEIRQYSLSQKAYQFWVRFEEQRKRTGSLFDPLPASIEGNLHSENDPTRLALGYFGASAVSTRRMIIPGDTLTVGRIEIKYGTEFVKDGNCQRVYSQGQLLAPENWLK</sequence>
<keyword evidence="3" id="KW-1185">Reference proteome</keyword>
<dbReference type="Proteomes" id="UP000479293">
    <property type="component" value="Unassembled WGS sequence"/>
</dbReference>
<evidence type="ECO:0000313" key="3">
    <source>
        <dbReference type="Proteomes" id="UP000479293"/>
    </source>
</evidence>
<dbReference type="RefSeq" id="WP_152762167.1">
    <property type="nucleotide sequence ID" value="NZ_WHLY01000002.1"/>
</dbReference>
<evidence type="ECO:0000313" key="2">
    <source>
        <dbReference type="EMBL" id="MPR35268.1"/>
    </source>
</evidence>
<organism evidence="2 3">
    <name type="scientific">Salmonirosea aquatica</name>
    <dbReference type="NCBI Taxonomy" id="2654236"/>
    <lineage>
        <taxon>Bacteria</taxon>
        <taxon>Pseudomonadati</taxon>
        <taxon>Bacteroidota</taxon>
        <taxon>Cytophagia</taxon>
        <taxon>Cytophagales</taxon>
        <taxon>Spirosomataceae</taxon>
        <taxon>Salmonirosea</taxon>
    </lineage>
</organism>
<dbReference type="Pfam" id="PF14054">
    <property type="entry name" value="DUF4249"/>
    <property type="match status" value="1"/>
</dbReference>
<feature type="chain" id="PRO_5028881868" evidence="1">
    <location>
        <begin position="21"/>
        <end position="347"/>
    </location>
</feature>
<feature type="signal peptide" evidence="1">
    <location>
        <begin position="1"/>
        <end position="20"/>
    </location>
</feature>
<protein>
    <submittedName>
        <fullName evidence="2">DUF4249 family protein</fullName>
    </submittedName>
</protein>
<accession>A0A7C9FZM0</accession>
<gene>
    <name evidence="2" type="ORF">GBK04_18405</name>
</gene>
<dbReference type="EMBL" id="WHLY01000002">
    <property type="protein sequence ID" value="MPR35268.1"/>
    <property type="molecule type" value="Genomic_DNA"/>
</dbReference>
<evidence type="ECO:0000256" key="1">
    <source>
        <dbReference type="SAM" id="SignalP"/>
    </source>
</evidence>
<proteinExistence type="predicted"/>
<dbReference type="InterPro" id="IPR025345">
    <property type="entry name" value="DUF4249"/>
</dbReference>
<comment type="caution">
    <text evidence="2">The sequence shown here is derived from an EMBL/GenBank/DDBJ whole genome shotgun (WGS) entry which is preliminary data.</text>
</comment>
<keyword evidence="1" id="KW-0732">Signal</keyword>
<dbReference type="AlphaFoldDB" id="A0A7C9FZM0"/>
<reference evidence="2 3" key="1">
    <citation type="submission" date="2019-10" db="EMBL/GenBank/DDBJ databases">
        <title>Draft Genome Sequence of Cytophagaceae sp. SJW1-29.</title>
        <authorList>
            <person name="Choi A."/>
        </authorList>
    </citation>
    <scope>NUCLEOTIDE SEQUENCE [LARGE SCALE GENOMIC DNA]</scope>
    <source>
        <strain evidence="2 3">SJW1-29</strain>
    </source>
</reference>